<dbReference type="Pfam" id="PF02368">
    <property type="entry name" value="Big_2"/>
    <property type="match status" value="1"/>
</dbReference>
<feature type="domain" description="GEVED" evidence="4">
    <location>
        <begin position="1543"/>
        <end position="1640"/>
    </location>
</feature>
<evidence type="ECO:0000313" key="5">
    <source>
        <dbReference type="EMBL" id="SMG07681.1"/>
    </source>
</evidence>
<feature type="chain" id="PRO_5010860463" evidence="2">
    <location>
        <begin position="29"/>
        <end position="2449"/>
    </location>
</feature>
<feature type="domain" description="GEVED" evidence="4">
    <location>
        <begin position="750"/>
        <end position="855"/>
    </location>
</feature>
<dbReference type="Pfam" id="PF20009">
    <property type="entry name" value="GEVED"/>
    <property type="match status" value="8"/>
</dbReference>
<protein>
    <submittedName>
        <fullName evidence="5">Ig-like domain (Group 2)</fullName>
    </submittedName>
</protein>
<feature type="domain" description="GEVED" evidence="4">
    <location>
        <begin position="1344"/>
        <end position="1447"/>
    </location>
</feature>
<accession>A0A1X7I033</accession>
<dbReference type="SUPFAM" id="SSF49373">
    <property type="entry name" value="Invasin/intimin cell-adhesion fragments"/>
    <property type="match status" value="1"/>
</dbReference>
<gene>
    <name evidence="5" type="ORF">SAMN05660862_0305</name>
</gene>
<keyword evidence="2" id="KW-0732">Signal</keyword>
<feature type="domain" description="GEVED" evidence="4">
    <location>
        <begin position="344"/>
        <end position="451"/>
    </location>
</feature>
<organism evidence="5 6">
    <name type="scientific">Sphingobacterium psychroaquaticum</name>
    <dbReference type="NCBI Taxonomy" id="561061"/>
    <lineage>
        <taxon>Bacteria</taxon>
        <taxon>Pseudomonadati</taxon>
        <taxon>Bacteroidota</taxon>
        <taxon>Sphingobacteriia</taxon>
        <taxon>Sphingobacteriales</taxon>
        <taxon>Sphingobacteriaceae</taxon>
        <taxon>Sphingobacterium</taxon>
    </lineage>
</organism>
<feature type="domain" description="GEVED" evidence="4">
    <location>
        <begin position="957"/>
        <end position="1060"/>
    </location>
</feature>
<name>A0A1X7I033_9SPHI</name>
<evidence type="ECO:0000259" key="3">
    <source>
        <dbReference type="Pfam" id="PF02368"/>
    </source>
</evidence>
<feature type="domain" description="GEVED" evidence="4">
    <location>
        <begin position="1735"/>
        <end position="1832"/>
    </location>
</feature>
<keyword evidence="6" id="KW-1185">Reference proteome</keyword>
<proteinExistence type="predicted"/>
<dbReference type="STRING" id="561061.SAMN05660862_0305"/>
<reference evidence="5 6" key="1">
    <citation type="submission" date="2017-04" db="EMBL/GenBank/DDBJ databases">
        <authorList>
            <person name="Afonso C.L."/>
            <person name="Miller P.J."/>
            <person name="Scott M.A."/>
            <person name="Spackman E."/>
            <person name="Goraichik I."/>
            <person name="Dimitrov K.M."/>
            <person name="Suarez D.L."/>
            <person name="Swayne D.E."/>
        </authorList>
    </citation>
    <scope>NUCLEOTIDE SEQUENCE [LARGE SCALE GENOMIC DNA]</scope>
    <source>
        <strain evidence="5 6">DSM 22418</strain>
    </source>
</reference>
<feature type="domain" description="GEVED" evidence="4">
    <location>
        <begin position="552"/>
        <end position="657"/>
    </location>
</feature>
<dbReference type="InterPro" id="IPR045474">
    <property type="entry name" value="GEVED"/>
</dbReference>
<dbReference type="InterPro" id="IPR003343">
    <property type="entry name" value="Big_2"/>
</dbReference>
<dbReference type="InterPro" id="IPR008964">
    <property type="entry name" value="Invasin/intimin_cell_adhesion"/>
</dbReference>
<feature type="domain" description="GEVED" evidence="4">
    <location>
        <begin position="1150"/>
        <end position="1247"/>
    </location>
</feature>
<feature type="region of interest" description="Disordered" evidence="1">
    <location>
        <begin position="704"/>
        <end position="723"/>
    </location>
</feature>
<feature type="signal peptide" evidence="2">
    <location>
        <begin position="1"/>
        <end position="28"/>
    </location>
</feature>
<feature type="domain" description="BIG2" evidence="3">
    <location>
        <begin position="2271"/>
        <end position="2327"/>
    </location>
</feature>
<evidence type="ECO:0000256" key="1">
    <source>
        <dbReference type="SAM" id="MobiDB-lite"/>
    </source>
</evidence>
<dbReference type="Gene3D" id="2.60.40.1080">
    <property type="match status" value="1"/>
</dbReference>
<dbReference type="RefSeq" id="WP_085471204.1">
    <property type="nucleotide sequence ID" value="NZ_FXAU01000001.1"/>
</dbReference>
<evidence type="ECO:0000256" key="2">
    <source>
        <dbReference type="SAM" id="SignalP"/>
    </source>
</evidence>
<evidence type="ECO:0000313" key="6">
    <source>
        <dbReference type="Proteomes" id="UP000192980"/>
    </source>
</evidence>
<evidence type="ECO:0000259" key="4">
    <source>
        <dbReference type="Pfam" id="PF20009"/>
    </source>
</evidence>
<dbReference type="EMBL" id="FXAU01000001">
    <property type="protein sequence ID" value="SMG07681.1"/>
    <property type="molecule type" value="Genomic_DNA"/>
</dbReference>
<sequence length="2449" mass="260900">MIKEKPYSCNWKYLITVFLFMFLGPGYAAAQTVLTESFSYPSGKTLVGYNWTQMNAGANAITLVKGNLEFNGAIGSGIGNKIALANNGQDLYRTFPVTSASLYSALVVNLSAANITGDYFFALGTNATPFINVGAKLYIRRNGAGFSFGVLRGNTGTPVYESTVRPFNQNIHVVLKYEVVAGSNNDIVKLFVNPSTGDEPVTADATYNTISGTDGALSAMCLVQGTAGNAPTLEVDNIHLSNDWSTVMNAVYDYGDAPKSYDYTKDGVYAPAVHKPVTGLMLGTLKPDLELLPHSVLADASNNYDKGDGLDEDALDAGAIPKVRKGVAYSLDVPVRNGSTATKYLYGWIDFNNDGKFQLEEMANIEVSFTTTGASIQTLNWNNTKTGMIPTDTRKLYMRLRLSDRSLYDFTTAASGGALIDERSIGSGAFGTSLEIDNAFIAGGEVEDYQIDVVKTFDFGDLPESFEKDKDGNYRPALHAPFTGFTLGSQIDVEDKAASVSPDAENNTQGDNALGLADEDALKKLVSVSPGATYSIAVPVNIPEVLGTNSKYVYGWLDLNGDGKFQVGEVATAGTTGYGALSLTVTWTAAQTAQITAGRETIYLRLRLSNLALNDFITTGSGGDLIDERSVGNGAFSTASAVNNPTIAFGEVEDYQVPIGWYDFGDAPVSYDQNSNGVTVPARHMAHNGVRIGKLVDNEKTPLRVEPQMDNNGDNGDGADEDGLTELPIIIQGAPFSFDIPVETTVAANVIAWIDFNGNGRFEANEAAYTLATGAVTGYQTVATGSSTKTFWFRGSQTNMIPDGMDQVYVRIRLAQVAGADNAATNDVDERAIGDGLNTGVYNVPYYGEVEDYRFSVIRDLDYGDAPASYNMDKDGTDPVINLKPARNLPNDKLQLGRRFTVEENPLSVAMGADNNNPNGDGISDDGLQNEQLFLNASAINNFSVAVTNTTGAAATLYAWIDVNNNGRFEASEFSSVSVPTDADLVTLSFTAAQAKAIAATTNKVYMRLRLVQPNVEVAIGDLTTGTNALVVDERAIADGLPSGVFTSVSAGEVEDYQLTVIRDFGDLPVSYEYGRPAFHTNTFVPQLTIGKEIDFELANTPVNAGADNNGLNGDGVDEDGLALIPTVYSGLQFSLKVPVTSQTAGTKHLYGWIDFNGDGIFNGNEAAYIQTAAVANATTDFTLTWVAAATALLAPEVIDAGKVYARLRLSDVALPANSNNLFPSLIDSRSYGAGNNTLGEVEDYQFLVTTNLYDFGDAPMNFDRNKDGEVVAARQTISTALRLGKTVDIEEIPAYVIDDADNNGLLGDGADEDGIEELVPVYRGSDYYANVNVFNKTGAARTLYGWIDFNNNKRFEASEVAIFSVPSADTQQRVTLKWTAGSGTTNAIPIDAENLYMRLRISEGTLTDLTSGANAAVVDERAIADGFSTGVYGAIQPGEIEDYRVNVGWMYDYGDLANSYEINRDGATVPAQHIPSVGLFIGDSYPDGEGKKQVEEGTANGDNITGIDDEGGMEILPILAGGGAGYSLSVKVTNKTGGAKILYAWIDFNGNGRFEAGEFAWTSVPANATLVALSWTAAQAKIVGTPSQLALRLRLSNTALADYTTAPTGALVDERAIGDGLSTGLYGTTVIGEVEDHFIAVTNNLDYGDAPISYDQPGGTFLPARHALSPTLRMGLSVDDEPSAQNVIKGSDNNGLNGDGIDEDGINPADHIIQASTDFVLPVKVTNTTGAIKNLYGWIDFNRNGVFDIGEVKGFAVPTGMVNGIIDLTWPAAVTGALDRSDNVYLRLRLSGLVLSDNTATTYDERAYADGLTTGAYGLAPSIGEIEDYSLSVNCTGLKVFNKNGGLTATDGLKIQMSGAGNLQIYRENRQQIYASSLDATLGLYNHPGTQHGLVLSIGNSTYTTATLVATGKTQGANPLVLSNTCIDELGPDGGAQKNTIRMKVPHNGLDYFLTVTYTYTAPEWLMGVTYEVEIPEGNRESVKLAHGWDTYLSGGDQGPGFVNGKAPYYTMGVVKTDAFEAFRYKSGVPWSGYYSGLYSGLPGNLGADAVFKNHINAAAATDNGIGISIDFGKVPGTYSSTNELIFRCDAPTGAPTLSPGYINIGCGKYTADLTTLYTGTLPKNVILRWFDKVTGDEVNPLEVGVGLYEVEYVDTVNNCTSPRAMATVTKTTPDIQEITPLSQVVCQFGDVSSLVATVTGGELTYQWYANTTKSTEGGVPIAGATQPIFTPSSNVRGTFYYYLGLSNTYCTTFSEVVTVIVDAPTITGEAEVGVGRKTQLTGSGNPADVTPWVSSDPTIATISDHGLVTGHKYGEITITYTNAEGCSSTFDMVVGSAPCYLPGIVTGTALGSYVGYTTLGRAGAIDGDNWPMVRTGAWLVLESKTKGFVLNRLPFDSNGNPIGIPEAHFVEGMMVYDTTNNCLKVYTSADAGVTYKWFEMGVQGCPE</sequence>
<dbReference type="Proteomes" id="UP000192980">
    <property type="component" value="Unassembled WGS sequence"/>
</dbReference>
<dbReference type="OrthoDB" id="5726170at2"/>